<dbReference type="AlphaFoldDB" id="K1VDK7"/>
<dbReference type="InParanoid" id="K1VDK7"/>
<protein>
    <submittedName>
        <fullName evidence="1">Uncharacterized protein</fullName>
    </submittedName>
</protein>
<comment type="caution">
    <text evidence="1">The sequence shown here is derived from an EMBL/GenBank/DDBJ whole genome shotgun (WGS) entry which is preliminary data.</text>
</comment>
<sequence length="390" mass="43734">MSTPLRPPAAPALFRIPVETNEGEACAEDAFLNVLDEEALKQEESKPVQERGFKLWLAAVLPFDDVARWEKFREDYPDHAGDEIDIKRFRASLILGPPTELAKVDGNYIIRTGDWEVDEKIRLFHETGDWRVLEADPEVRPTKPSGRTDRQALRGYVGTSQDMEVRAGTASGHRSNAEAVNSRMQEERDLCGGKQRDWDANAVTITSRQGKTDAMPFQARHCVEHGIITLFGFTEADNGGRNVNLVDQPGWETLVPAPVLISIIRGLEAVVTMFPQYLLPIDSDVWAWETLLKPFLPDGTPASLNTILQACYGNSRPYTWHAVEHPNLSTYLDKRRYVYSFEERARSAEFVAAKGFPEPSYYTNKVKPAEVLGMMAEVMASSAAAQDFTE</sequence>
<accession>K1VDK7</accession>
<keyword evidence="2" id="KW-1185">Reference proteome</keyword>
<evidence type="ECO:0000313" key="2">
    <source>
        <dbReference type="Proteomes" id="UP000006757"/>
    </source>
</evidence>
<organism evidence="1 2">
    <name type="scientific">Trichosporon asahii var. asahii (strain CBS 8904)</name>
    <name type="common">Yeast</name>
    <dbReference type="NCBI Taxonomy" id="1220162"/>
    <lineage>
        <taxon>Eukaryota</taxon>
        <taxon>Fungi</taxon>
        <taxon>Dikarya</taxon>
        <taxon>Basidiomycota</taxon>
        <taxon>Agaricomycotina</taxon>
        <taxon>Tremellomycetes</taxon>
        <taxon>Trichosporonales</taxon>
        <taxon>Trichosporonaceae</taxon>
        <taxon>Trichosporon</taxon>
    </lineage>
</organism>
<name>K1VDK7_TRIAC</name>
<dbReference type="EMBL" id="AMBO01000378">
    <property type="protein sequence ID" value="EKC98945.1"/>
    <property type="molecule type" value="Genomic_DNA"/>
</dbReference>
<gene>
    <name evidence="1" type="ORF">A1Q2_06699</name>
</gene>
<evidence type="ECO:0000313" key="1">
    <source>
        <dbReference type="EMBL" id="EKC98945.1"/>
    </source>
</evidence>
<proteinExistence type="predicted"/>
<dbReference type="Proteomes" id="UP000006757">
    <property type="component" value="Unassembled WGS sequence"/>
</dbReference>
<dbReference type="HOGENOM" id="CLU_708203_0_0_1"/>
<reference evidence="1 2" key="1">
    <citation type="journal article" date="2012" name="Eukaryot. Cell">
        <title>Genome sequence of the Trichosporon asahii environmental strain CBS 8904.</title>
        <authorList>
            <person name="Yang R.Y."/>
            <person name="Li H.T."/>
            <person name="Zhu H."/>
            <person name="Zhou G.P."/>
            <person name="Wang M."/>
            <person name="Wang L."/>
        </authorList>
    </citation>
    <scope>NUCLEOTIDE SEQUENCE [LARGE SCALE GENOMIC DNA]</scope>
    <source>
        <strain evidence="1 2">CBS 8904</strain>
    </source>
</reference>